<sequence length="489" mass="53352">MRYCLALATLVAAAQAASVSYLVSTPTLRAYPYVYGSHGTTVITPVQQQYHTQDELGQYAYGYSDPLSSKQEIRSLDGVTRGSYSYRDAEGILQTVDYRADDSGFHVAATNLPKPIGHQSTISDTIATAADTTNSISPDSDSESVNPASESGDAFYPRGGVRLAESAAAYPKSVPVAAHVRSMELPQSLADTIKVAPTQGVYVSPLASRNVVVARPLTVAGLQVATKSLLQKVYGFGYPLSKQYISLSPDTMNALIILTLTLAAAQAKSYVYPVPSTRLQTPMMLTKRILPQQQQDKQTKVQQYFTQDSLGQYSYGYSEPLSTKQEVRTVDGVTRGSYAYIDALGLLQTVDYIADENGFHVAATNLPMNNQDVVTDTPEVALARKQHLEAHQAVLNGDLTSSSILPKPVKDTVEVEAAKRDFFARFALEEEKHKLLRQTNLLKGHNLLPLSSAVSNVRSTTIPIILADPSPKRQQEFVHLPQRYYLPAI</sequence>
<dbReference type="OrthoDB" id="6515429at2759"/>
<gene>
    <name evidence="6" type="primary">LOC101892479</name>
</gene>
<dbReference type="RefSeq" id="XP_019890651.2">
    <property type="nucleotide sequence ID" value="XM_020035092.2"/>
</dbReference>
<dbReference type="InterPro" id="IPR000618">
    <property type="entry name" value="Insect_cuticle"/>
</dbReference>
<reference evidence="6" key="1">
    <citation type="submission" date="2025-08" db="UniProtKB">
        <authorList>
            <consortium name="RefSeq"/>
        </authorList>
    </citation>
    <scope>IDENTIFICATION</scope>
    <source>
        <strain evidence="6">Aabys</strain>
        <tissue evidence="6">Whole body</tissue>
    </source>
</reference>
<protein>
    <submittedName>
        <fullName evidence="6">Uncharacterized protein LOC101892479</fullName>
    </submittedName>
</protein>
<evidence type="ECO:0000256" key="1">
    <source>
        <dbReference type="ARBA" id="ARBA00022460"/>
    </source>
</evidence>
<dbReference type="PROSITE" id="PS51155">
    <property type="entry name" value="CHIT_BIND_RR_2"/>
    <property type="match status" value="2"/>
</dbReference>
<evidence type="ECO:0000256" key="4">
    <source>
        <dbReference type="SAM" id="SignalP"/>
    </source>
</evidence>
<accession>A0A9J7DCX2</accession>
<name>A0A9J7DCX2_MUSDO</name>
<dbReference type="AlphaFoldDB" id="A0A9J7DCX2"/>
<dbReference type="PANTHER" id="PTHR10380:SF196">
    <property type="entry name" value="CUTICULAR PROTEIN 72EA"/>
    <property type="match status" value="1"/>
</dbReference>
<evidence type="ECO:0000313" key="5">
    <source>
        <dbReference type="Proteomes" id="UP001652621"/>
    </source>
</evidence>
<dbReference type="PROSITE" id="PS00233">
    <property type="entry name" value="CHIT_BIND_RR_1"/>
    <property type="match status" value="1"/>
</dbReference>
<keyword evidence="4" id="KW-0732">Signal</keyword>
<dbReference type="InterPro" id="IPR031311">
    <property type="entry name" value="CHIT_BIND_RR_consensus"/>
</dbReference>
<dbReference type="KEGG" id="mde:101892479"/>
<dbReference type="Proteomes" id="UP001652621">
    <property type="component" value="Unplaced"/>
</dbReference>
<dbReference type="InterPro" id="IPR050468">
    <property type="entry name" value="Cuticle_Struct_Prot"/>
</dbReference>
<dbReference type="GeneID" id="101892479"/>
<dbReference type="PANTHER" id="PTHR10380">
    <property type="entry name" value="CUTICLE PROTEIN"/>
    <property type="match status" value="1"/>
</dbReference>
<evidence type="ECO:0000256" key="2">
    <source>
        <dbReference type="PROSITE-ProRule" id="PRU00497"/>
    </source>
</evidence>
<feature type="chain" id="PRO_5046922309" evidence="4">
    <location>
        <begin position="17"/>
        <end position="489"/>
    </location>
</feature>
<dbReference type="VEuPathDB" id="VectorBase:MDOMA2_008047"/>
<proteinExistence type="predicted"/>
<dbReference type="GO" id="GO:0008010">
    <property type="term" value="F:structural constituent of chitin-based larval cuticle"/>
    <property type="evidence" value="ECO:0007669"/>
    <property type="project" value="TreeGrafter"/>
</dbReference>
<feature type="region of interest" description="Disordered" evidence="3">
    <location>
        <begin position="132"/>
        <end position="152"/>
    </location>
</feature>
<dbReference type="Pfam" id="PF00379">
    <property type="entry name" value="Chitin_bind_4"/>
    <property type="match status" value="2"/>
</dbReference>
<feature type="signal peptide" evidence="4">
    <location>
        <begin position="1"/>
        <end position="16"/>
    </location>
</feature>
<keyword evidence="1 2" id="KW-0193">Cuticle</keyword>
<dbReference type="GO" id="GO:0062129">
    <property type="term" value="C:chitin-based extracellular matrix"/>
    <property type="evidence" value="ECO:0007669"/>
    <property type="project" value="TreeGrafter"/>
</dbReference>
<evidence type="ECO:0000256" key="3">
    <source>
        <dbReference type="SAM" id="MobiDB-lite"/>
    </source>
</evidence>
<evidence type="ECO:0000313" key="6">
    <source>
        <dbReference type="RefSeq" id="XP_019890651.2"/>
    </source>
</evidence>
<keyword evidence="5" id="KW-1185">Reference proteome</keyword>
<organism evidence="5 6">
    <name type="scientific">Musca domestica</name>
    <name type="common">House fly</name>
    <dbReference type="NCBI Taxonomy" id="7370"/>
    <lineage>
        <taxon>Eukaryota</taxon>
        <taxon>Metazoa</taxon>
        <taxon>Ecdysozoa</taxon>
        <taxon>Arthropoda</taxon>
        <taxon>Hexapoda</taxon>
        <taxon>Insecta</taxon>
        <taxon>Pterygota</taxon>
        <taxon>Neoptera</taxon>
        <taxon>Endopterygota</taxon>
        <taxon>Diptera</taxon>
        <taxon>Brachycera</taxon>
        <taxon>Muscomorpha</taxon>
        <taxon>Muscoidea</taxon>
        <taxon>Muscidae</taxon>
        <taxon>Musca</taxon>
    </lineage>
</organism>